<dbReference type="PANTHER" id="PTHR36435:SF1">
    <property type="entry name" value="CAAX AMINO TERMINAL PROTEASE FAMILY PROTEIN"/>
    <property type="match status" value="1"/>
</dbReference>
<keyword evidence="3" id="KW-0482">Metalloprotease</keyword>
<evidence type="ECO:0000256" key="1">
    <source>
        <dbReference type="SAM" id="Phobius"/>
    </source>
</evidence>
<organism evidence="3 4">
    <name type="scientific">Aminobacter anthyllidis</name>
    <dbReference type="NCBI Taxonomy" id="1035067"/>
    <lineage>
        <taxon>Bacteria</taxon>
        <taxon>Pseudomonadati</taxon>
        <taxon>Pseudomonadota</taxon>
        <taxon>Alphaproteobacteria</taxon>
        <taxon>Hyphomicrobiales</taxon>
        <taxon>Phyllobacteriaceae</taxon>
        <taxon>Aminobacter</taxon>
    </lineage>
</organism>
<protein>
    <submittedName>
        <fullName evidence="3">CPBP family intramembrane metalloprotease</fullName>
    </submittedName>
</protein>
<sequence length="101" mass="10811">MPLAEYGWIVVAAAVEELVFRGVIQTRLAERWGPALAIGVTSVAFLVIHFPGWVLLAAMPDATTMASVFLIGLVCGWLRHRTGSLWPAIAAHAANNFGALL</sequence>
<dbReference type="RefSeq" id="WP_214387689.1">
    <property type="nucleotide sequence ID" value="NZ_JAFLWW010000002.1"/>
</dbReference>
<dbReference type="AlphaFoldDB" id="A0A9X1A921"/>
<keyword evidence="1" id="KW-0472">Membrane</keyword>
<dbReference type="PANTHER" id="PTHR36435">
    <property type="entry name" value="SLR1288 PROTEIN"/>
    <property type="match status" value="1"/>
</dbReference>
<keyword evidence="3" id="KW-0645">Protease</keyword>
<dbReference type="Pfam" id="PF02517">
    <property type="entry name" value="Rce1-like"/>
    <property type="match status" value="1"/>
</dbReference>
<proteinExistence type="predicted"/>
<evidence type="ECO:0000259" key="2">
    <source>
        <dbReference type="Pfam" id="PF02517"/>
    </source>
</evidence>
<feature type="domain" description="CAAX prenyl protease 2/Lysostaphin resistance protein A-like" evidence="2">
    <location>
        <begin position="9"/>
        <end position="97"/>
    </location>
</feature>
<dbReference type="InterPro" id="IPR052710">
    <property type="entry name" value="CAAX_protease"/>
</dbReference>
<comment type="caution">
    <text evidence="3">The sequence shown here is derived from an EMBL/GenBank/DDBJ whole genome shotgun (WGS) entry which is preliminary data.</text>
</comment>
<keyword evidence="3" id="KW-0378">Hydrolase</keyword>
<evidence type="ECO:0000313" key="4">
    <source>
        <dbReference type="Proteomes" id="UP001138921"/>
    </source>
</evidence>
<keyword evidence="1" id="KW-1133">Transmembrane helix</keyword>
<reference evidence="3" key="2">
    <citation type="submission" date="2021-03" db="EMBL/GenBank/DDBJ databases">
        <authorList>
            <person name="Artuso I."/>
            <person name="Turrini P."/>
            <person name="Pirolo M."/>
            <person name="Lugli G.A."/>
            <person name="Ventura M."/>
            <person name="Visca P."/>
        </authorList>
    </citation>
    <scope>NUCLEOTIDE SEQUENCE</scope>
    <source>
        <strain evidence="3">LMG 26462</strain>
    </source>
</reference>
<accession>A0A9X1A921</accession>
<evidence type="ECO:0000313" key="3">
    <source>
        <dbReference type="EMBL" id="MBT1155530.1"/>
    </source>
</evidence>
<dbReference type="Proteomes" id="UP001138921">
    <property type="component" value="Unassembled WGS sequence"/>
</dbReference>
<keyword evidence="1" id="KW-0812">Transmembrane</keyword>
<gene>
    <name evidence="3" type="ORF">J1C56_07980</name>
</gene>
<keyword evidence="4" id="KW-1185">Reference proteome</keyword>
<dbReference type="GO" id="GO:0004175">
    <property type="term" value="F:endopeptidase activity"/>
    <property type="evidence" value="ECO:0007669"/>
    <property type="project" value="UniProtKB-ARBA"/>
</dbReference>
<dbReference type="GO" id="GO:0080120">
    <property type="term" value="P:CAAX-box protein maturation"/>
    <property type="evidence" value="ECO:0007669"/>
    <property type="project" value="UniProtKB-ARBA"/>
</dbReference>
<feature type="transmembrane region" description="Helical" evidence="1">
    <location>
        <begin position="36"/>
        <end position="56"/>
    </location>
</feature>
<dbReference type="EMBL" id="JAFLWW010000002">
    <property type="protein sequence ID" value="MBT1155530.1"/>
    <property type="molecule type" value="Genomic_DNA"/>
</dbReference>
<name>A0A9X1A921_9HYPH</name>
<dbReference type="GO" id="GO:0008237">
    <property type="term" value="F:metallopeptidase activity"/>
    <property type="evidence" value="ECO:0007669"/>
    <property type="project" value="UniProtKB-KW"/>
</dbReference>
<dbReference type="InterPro" id="IPR003675">
    <property type="entry name" value="Rce1/LyrA-like_dom"/>
</dbReference>
<reference evidence="3" key="1">
    <citation type="journal article" date="2021" name="Microorganisms">
        <title>Phylogenomic Reconstruction and Metabolic Potential of the Genus Aminobacter.</title>
        <authorList>
            <person name="Artuso I."/>
            <person name="Turrini P."/>
            <person name="Pirolo M."/>
            <person name="Lugli G.A."/>
            <person name="Ventura M."/>
            <person name="Visca P."/>
        </authorList>
    </citation>
    <scope>NUCLEOTIDE SEQUENCE</scope>
    <source>
        <strain evidence="3">LMG 26462</strain>
    </source>
</reference>